<name>A0A5C6ZUR5_9FLAO</name>
<accession>A0A5C6ZUR5</accession>
<dbReference type="Pfam" id="PF01648">
    <property type="entry name" value="ACPS"/>
    <property type="match status" value="1"/>
</dbReference>
<evidence type="ECO:0000313" key="4">
    <source>
        <dbReference type="Proteomes" id="UP000321367"/>
    </source>
</evidence>
<keyword evidence="1 3" id="KW-0808">Transferase</keyword>
<gene>
    <name evidence="3" type="ORF">ES724_07650</name>
</gene>
<dbReference type="InterPro" id="IPR037143">
    <property type="entry name" value="4-PPantetheinyl_Trfase_dom_sf"/>
</dbReference>
<dbReference type="OrthoDB" id="663853at2"/>
<protein>
    <submittedName>
        <fullName evidence="3">4-phosphopantetheinyl transferase family protein</fullName>
    </submittedName>
</protein>
<dbReference type="Proteomes" id="UP000321367">
    <property type="component" value="Unassembled WGS sequence"/>
</dbReference>
<evidence type="ECO:0000313" key="3">
    <source>
        <dbReference type="EMBL" id="TXD94131.1"/>
    </source>
</evidence>
<dbReference type="AlphaFoldDB" id="A0A5C6ZUR5"/>
<reference evidence="3 4" key="1">
    <citation type="submission" date="2019-08" db="EMBL/GenBank/DDBJ databases">
        <title>Genome sequence of Gillisia hiemivivida IC154 (type strain).</title>
        <authorList>
            <person name="Bowman J.P."/>
        </authorList>
    </citation>
    <scope>NUCLEOTIDE SEQUENCE [LARGE SCALE GENOMIC DNA]</scope>
    <source>
        <strain evidence="3 4">IC154</strain>
    </source>
</reference>
<feature type="domain" description="4'-phosphopantetheinyl transferase" evidence="2">
    <location>
        <begin position="5"/>
        <end position="97"/>
    </location>
</feature>
<evidence type="ECO:0000259" key="2">
    <source>
        <dbReference type="Pfam" id="PF01648"/>
    </source>
</evidence>
<dbReference type="InterPro" id="IPR008278">
    <property type="entry name" value="4-PPantetheinyl_Trfase_dom"/>
</dbReference>
<dbReference type="SUPFAM" id="SSF56214">
    <property type="entry name" value="4'-phosphopantetheinyl transferase"/>
    <property type="match status" value="1"/>
</dbReference>
<sequence>MGELIGNDIIDLEIPISPNWKSPRYLNKLFSSAEQTAILDSEKPEISLQLFWSLKEATYKAHQRQFDLPRKYNPLSFQCEIISEEKNKFQGIVRTNNQSYFTFSRITRANIHSTATLEKNINTSIKIFQDEDILKDKLFTEYSLLLKEQKSNLWIQKNKQNIPQLFSRNLNTSQVFSLSHHGRFSAFAIALMNS</sequence>
<dbReference type="GO" id="GO:0008897">
    <property type="term" value="F:holo-[acyl-carrier-protein] synthase activity"/>
    <property type="evidence" value="ECO:0007669"/>
    <property type="project" value="InterPro"/>
</dbReference>
<organism evidence="3 4">
    <name type="scientific">Gillisia hiemivivida</name>
    <dbReference type="NCBI Taxonomy" id="291190"/>
    <lineage>
        <taxon>Bacteria</taxon>
        <taxon>Pseudomonadati</taxon>
        <taxon>Bacteroidota</taxon>
        <taxon>Flavobacteriia</taxon>
        <taxon>Flavobacteriales</taxon>
        <taxon>Flavobacteriaceae</taxon>
        <taxon>Gillisia</taxon>
    </lineage>
</organism>
<comment type="caution">
    <text evidence="3">The sequence shown here is derived from an EMBL/GenBank/DDBJ whole genome shotgun (WGS) entry which is preliminary data.</text>
</comment>
<dbReference type="GO" id="GO:0000287">
    <property type="term" value="F:magnesium ion binding"/>
    <property type="evidence" value="ECO:0007669"/>
    <property type="project" value="InterPro"/>
</dbReference>
<keyword evidence="4" id="KW-1185">Reference proteome</keyword>
<evidence type="ECO:0000256" key="1">
    <source>
        <dbReference type="ARBA" id="ARBA00022679"/>
    </source>
</evidence>
<dbReference type="Gene3D" id="3.90.470.20">
    <property type="entry name" value="4'-phosphopantetheinyl transferase domain"/>
    <property type="match status" value="1"/>
</dbReference>
<dbReference type="EMBL" id="VORY01000006">
    <property type="protein sequence ID" value="TXD94131.1"/>
    <property type="molecule type" value="Genomic_DNA"/>
</dbReference>
<proteinExistence type="predicted"/>